<name>A0A0C9T6I6_SPHS4</name>
<proteinExistence type="predicted"/>
<dbReference type="OrthoDB" id="10668385at2759"/>
<dbReference type="Proteomes" id="UP000054279">
    <property type="component" value="Unassembled WGS sequence"/>
</dbReference>
<dbReference type="HOGENOM" id="CLU_1062338_0_0_1"/>
<evidence type="ECO:0000313" key="2">
    <source>
        <dbReference type="Proteomes" id="UP000054279"/>
    </source>
</evidence>
<protein>
    <submittedName>
        <fullName evidence="1">Uncharacterized protein</fullName>
    </submittedName>
</protein>
<accession>A0A0C9T6I6</accession>
<keyword evidence="2" id="KW-1185">Reference proteome</keyword>
<organism evidence="1 2">
    <name type="scientific">Sphaerobolus stellatus (strain SS14)</name>
    <dbReference type="NCBI Taxonomy" id="990650"/>
    <lineage>
        <taxon>Eukaryota</taxon>
        <taxon>Fungi</taxon>
        <taxon>Dikarya</taxon>
        <taxon>Basidiomycota</taxon>
        <taxon>Agaricomycotina</taxon>
        <taxon>Agaricomycetes</taxon>
        <taxon>Phallomycetidae</taxon>
        <taxon>Geastrales</taxon>
        <taxon>Sphaerobolaceae</taxon>
        <taxon>Sphaerobolus</taxon>
    </lineage>
</organism>
<dbReference type="EMBL" id="KN837479">
    <property type="protein sequence ID" value="KIJ24538.1"/>
    <property type="molecule type" value="Genomic_DNA"/>
</dbReference>
<gene>
    <name evidence="1" type="ORF">M422DRAFT_274642</name>
</gene>
<sequence>MSASAVQHASKSSASADIFSGGRWKGCSKSETWVAEVWSLRAAWGLQDERAMEVLLAAAQAVDTLEVLLRSNRLFRKACGLNGQDPIPIGNISSQILTRFLVTQLLDRLLWGYTNGEPDAQSPVFYTHPKLRCTGVDVNDRAAAKYLLLNDSEIHRLVDKFVQMVVFQIGVQTGEEAIENRMGEYAGHAGAVVNGLHAQGTSVGHLVSSNMWILVASILFLFNIHNSSYVKDFEEAFRKLETHPPVKLLFEAGTMPYTNLCA</sequence>
<reference evidence="1 2" key="1">
    <citation type="submission" date="2014-06" db="EMBL/GenBank/DDBJ databases">
        <title>Evolutionary Origins and Diversification of the Mycorrhizal Mutualists.</title>
        <authorList>
            <consortium name="DOE Joint Genome Institute"/>
            <consortium name="Mycorrhizal Genomics Consortium"/>
            <person name="Kohler A."/>
            <person name="Kuo A."/>
            <person name="Nagy L.G."/>
            <person name="Floudas D."/>
            <person name="Copeland A."/>
            <person name="Barry K.W."/>
            <person name="Cichocki N."/>
            <person name="Veneault-Fourrey C."/>
            <person name="LaButti K."/>
            <person name="Lindquist E.A."/>
            <person name="Lipzen A."/>
            <person name="Lundell T."/>
            <person name="Morin E."/>
            <person name="Murat C."/>
            <person name="Riley R."/>
            <person name="Ohm R."/>
            <person name="Sun H."/>
            <person name="Tunlid A."/>
            <person name="Henrissat B."/>
            <person name="Grigoriev I.V."/>
            <person name="Hibbett D.S."/>
            <person name="Martin F."/>
        </authorList>
    </citation>
    <scope>NUCLEOTIDE SEQUENCE [LARGE SCALE GENOMIC DNA]</scope>
    <source>
        <strain evidence="1 2">SS14</strain>
    </source>
</reference>
<evidence type="ECO:0000313" key="1">
    <source>
        <dbReference type="EMBL" id="KIJ24538.1"/>
    </source>
</evidence>
<dbReference type="AlphaFoldDB" id="A0A0C9T6I6"/>